<feature type="region of interest" description="Disordered" evidence="1">
    <location>
        <begin position="1"/>
        <end position="33"/>
    </location>
</feature>
<reference evidence="2 3" key="1">
    <citation type="journal article" date="2015" name="Genome Biol.">
        <title>Comparative genomics of Steinernema reveals deeply conserved gene regulatory networks.</title>
        <authorList>
            <person name="Dillman A.R."/>
            <person name="Macchietto M."/>
            <person name="Porter C.F."/>
            <person name="Rogers A."/>
            <person name="Williams B."/>
            <person name="Antoshechkin I."/>
            <person name="Lee M.M."/>
            <person name="Goodwin Z."/>
            <person name="Lu X."/>
            <person name="Lewis E.E."/>
            <person name="Goodrich-Blair H."/>
            <person name="Stock S.P."/>
            <person name="Adams B.J."/>
            <person name="Sternberg P.W."/>
            <person name="Mortazavi A."/>
        </authorList>
    </citation>
    <scope>NUCLEOTIDE SEQUENCE [LARGE SCALE GENOMIC DNA]</scope>
    <source>
        <strain evidence="2 3">ALL</strain>
    </source>
</reference>
<accession>A0A4U5N5S9</accession>
<comment type="caution">
    <text evidence="2">The sequence shown here is derived from an EMBL/GenBank/DDBJ whole genome shotgun (WGS) entry which is preliminary data.</text>
</comment>
<proteinExistence type="predicted"/>
<evidence type="ECO:0000256" key="1">
    <source>
        <dbReference type="SAM" id="MobiDB-lite"/>
    </source>
</evidence>
<dbReference type="AlphaFoldDB" id="A0A4U5N5S9"/>
<evidence type="ECO:0000313" key="3">
    <source>
        <dbReference type="Proteomes" id="UP000298663"/>
    </source>
</evidence>
<name>A0A4U5N5S9_STECR</name>
<protein>
    <submittedName>
        <fullName evidence="2">Uncharacterized protein</fullName>
    </submittedName>
</protein>
<sequence>MHEISIGMGKDGIKASSGRKTSAAAETTSSKVANARSGRETLLQFAKLTCSLQEISRSRTLFPAKRRLAMSGSLNQERLLLWREGPKRVGDGFIDR</sequence>
<dbReference type="Proteomes" id="UP000298663">
    <property type="component" value="Unassembled WGS sequence"/>
</dbReference>
<gene>
    <name evidence="2" type="ORF">L596_018538</name>
</gene>
<keyword evidence="3" id="KW-1185">Reference proteome</keyword>
<organism evidence="2 3">
    <name type="scientific">Steinernema carpocapsae</name>
    <name type="common">Entomopathogenic nematode</name>
    <dbReference type="NCBI Taxonomy" id="34508"/>
    <lineage>
        <taxon>Eukaryota</taxon>
        <taxon>Metazoa</taxon>
        <taxon>Ecdysozoa</taxon>
        <taxon>Nematoda</taxon>
        <taxon>Chromadorea</taxon>
        <taxon>Rhabditida</taxon>
        <taxon>Tylenchina</taxon>
        <taxon>Panagrolaimomorpha</taxon>
        <taxon>Strongyloidoidea</taxon>
        <taxon>Steinernematidae</taxon>
        <taxon>Steinernema</taxon>
    </lineage>
</organism>
<reference evidence="2 3" key="2">
    <citation type="journal article" date="2019" name="G3 (Bethesda)">
        <title>Hybrid Assembly of the Genome of the Entomopathogenic Nematode Steinernema carpocapsae Identifies the X-Chromosome.</title>
        <authorList>
            <person name="Serra L."/>
            <person name="Macchietto M."/>
            <person name="Macias-Munoz A."/>
            <person name="McGill C.J."/>
            <person name="Rodriguez I.M."/>
            <person name="Rodriguez B."/>
            <person name="Murad R."/>
            <person name="Mortazavi A."/>
        </authorList>
    </citation>
    <scope>NUCLEOTIDE SEQUENCE [LARGE SCALE GENOMIC DNA]</scope>
    <source>
        <strain evidence="2 3">ALL</strain>
    </source>
</reference>
<evidence type="ECO:0000313" key="2">
    <source>
        <dbReference type="EMBL" id="TKR77603.1"/>
    </source>
</evidence>
<dbReference type="EMBL" id="AZBU02000005">
    <property type="protein sequence ID" value="TKR77603.1"/>
    <property type="molecule type" value="Genomic_DNA"/>
</dbReference>
<feature type="compositionally biased region" description="Polar residues" evidence="1">
    <location>
        <begin position="18"/>
        <end position="32"/>
    </location>
</feature>